<comment type="similarity">
    <text evidence="2">Belongs to the LptD family.</text>
</comment>
<dbReference type="HAMAP" id="MF_01411">
    <property type="entry name" value="LPS_assembly_LptD"/>
    <property type="match status" value="1"/>
</dbReference>
<reference evidence="5" key="1">
    <citation type="journal article" date="2019" name="Int. J. Syst. Evol. Microbiol.">
        <title>The Global Catalogue of Microorganisms (GCM) 10K type strain sequencing project: providing services to taxonomists for standard genome sequencing and annotation.</title>
        <authorList>
            <consortium name="The Broad Institute Genomics Platform"/>
            <consortium name="The Broad Institute Genome Sequencing Center for Infectious Disease"/>
            <person name="Wu L."/>
            <person name="Ma J."/>
        </authorList>
    </citation>
    <scope>NUCLEOTIDE SEQUENCE [LARGE SCALE GENOMIC DNA]</scope>
    <source>
        <strain evidence="5">JCM 17555</strain>
    </source>
</reference>
<dbReference type="PANTHER" id="PTHR30189:SF1">
    <property type="entry name" value="LPS-ASSEMBLY PROTEIN LPTD"/>
    <property type="match status" value="1"/>
</dbReference>
<evidence type="ECO:0000313" key="4">
    <source>
        <dbReference type="EMBL" id="GAA3966373.1"/>
    </source>
</evidence>
<dbReference type="EMBL" id="BAABBO010000011">
    <property type="protein sequence ID" value="GAA3966373.1"/>
    <property type="molecule type" value="Genomic_DNA"/>
</dbReference>
<feature type="domain" description="LptD C-terminal" evidence="3">
    <location>
        <begin position="328"/>
        <end position="702"/>
    </location>
</feature>
<accession>A0ABP7PJC5</accession>
<evidence type="ECO:0000313" key="5">
    <source>
        <dbReference type="Proteomes" id="UP001501337"/>
    </source>
</evidence>
<sequence length="797" mass="91565" precursor="true">MLSTAAACALLSPLAQAETEAERQTIAELDWVPRESFDKRLRDSIEPYCEGTYLVPQYGFDMTLETPSGAAGSRLADLVKARAGEVSADSGSYVRFKDGVEVQQGEWWVEAENAEMDRATDVMTAYGGMIARGPRIGFSGGFMRYNFKSSLIEIENADYVLYERHARGEATSIRSEGSDVIYATDSSFTTCSPGNTSWSLMARSLELNRKEGEGVARNATLRVADVPILYLPYFAFPLDDSRRSGFLFPFIGSSNAGSGISIGAPYYFNLAPNYDLTYTPQYIHRRGILNELEGRYLDPRSEAVFRAGYIANDESFAESNPDKGSGRRFGVDFEQRYLVDRQWYALLDYNYVSDLRYIDDLNRTLQIQSETHIRRTIDVKYAGEDMELRTRFLGYQTVDPNIARVDRPYLLLPQIYLDYDINDELFRYQITSEYSYFWRRDDEIEDPARRVKGSRWRTQPSLSFPFSRTWGYFTPKLKLDHTDYILQDRLPGEETHVSRTVPFFSVDSGIYLDRKLELFDRLYNQSLEPRIFYVASAQQNQQDIPNFDTSVATFSFSQLYNEDRFFGGDRVGDNNRLTLGFTTRFNEYISGWERLRLSLGQIFHFSDRDVGFRDPQGNELSPGTEFDGISDDSKSAFAGELAWSPNRRMDIRVDGLWDPDTGETELGGTSVSYHDEDYRTIVNLTHRYSIDNLEQADVSTILPVSDTTSFIGRWLYDLNTKRTLATIYGLEYTDCCWRVQAMVRSILEDDSKIDHGFILRFELRGLGEIGTGVTSALEQEIRNMRERDNYRQTRYNW</sequence>
<dbReference type="InterPro" id="IPR020889">
    <property type="entry name" value="LipoPS_assembly_LptD"/>
</dbReference>
<feature type="chain" id="PRO_5044908430" description="LPS-assembly protein LptD" evidence="2">
    <location>
        <begin position="18"/>
        <end position="797"/>
    </location>
</feature>
<dbReference type="InterPro" id="IPR050218">
    <property type="entry name" value="LptD"/>
</dbReference>
<proteinExistence type="inferred from homology"/>
<feature type="signal peptide" evidence="2">
    <location>
        <begin position="1"/>
        <end position="17"/>
    </location>
</feature>
<comment type="subunit">
    <text evidence="2">Component of the lipopolysaccharide transport and assembly complex. Interacts with LptE and LptA.</text>
</comment>
<evidence type="ECO:0000259" key="3">
    <source>
        <dbReference type="Pfam" id="PF04453"/>
    </source>
</evidence>
<protein>
    <recommendedName>
        <fullName evidence="2">LPS-assembly protein LptD</fullName>
    </recommendedName>
</protein>
<keyword evidence="1 2" id="KW-0998">Cell outer membrane</keyword>
<keyword evidence="5" id="KW-1185">Reference proteome</keyword>
<comment type="subcellular location">
    <subcellularLocation>
        <location evidence="2">Cell outer membrane</location>
    </subcellularLocation>
</comment>
<name>A0ABP7PJC5_9GAMM</name>
<dbReference type="InterPro" id="IPR007543">
    <property type="entry name" value="LptD_C"/>
</dbReference>
<organism evidence="4 5">
    <name type="scientific">Allohahella marinimesophila</name>
    <dbReference type="NCBI Taxonomy" id="1054972"/>
    <lineage>
        <taxon>Bacteria</taxon>
        <taxon>Pseudomonadati</taxon>
        <taxon>Pseudomonadota</taxon>
        <taxon>Gammaproteobacteria</taxon>
        <taxon>Oceanospirillales</taxon>
        <taxon>Hahellaceae</taxon>
        <taxon>Allohahella</taxon>
    </lineage>
</organism>
<keyword evidence="2" id="KW-0732">Signal</keyword>
<keyword evidence="2" id="KW-0472">Membrane</keyword>
<evidence type="ECO:0000256" key="2">
    <source>
        <dbReference type="HAMAP-Rule" id="MF_01411"/>
    </source>
</evidence>
<evidence type="ECO:0000256" key="1">
    <source>
        <dbReference type="ARBA" id="ARBA00023237"/>
    </source>
</evidence>
<dbReference type="Pfam" id="PF04453">
    <property type="entry name" value="LptD"/>
    <property type="match status" value="1"/>
</dbReference>
<comment type="caution">
    <text evidence="2">Lacks conserved residue(s) required for the propagation of feature annotation.</text>
</comment>
<comment type="function">
    <text evidence="2">Together with LptE, is involved in the assembly of lipopolysaccharide (LPS) at the surface of the outer membrane.</text>
</comment>
<gene>
    <name evidence="2 4" type="primary">lptD</name>
    <name evidence="4" type="ORF">GCM10022278_25330</name>
</gene>
<dbReference type="PANTHER" id="PTHR30189">
    <property type="entry name" value="LPS-ASSEMBLY PROTEIN"/>
    <property type="match status" value="1"/>
</dbReference>
<comment type="caution">
    <text evidence="4">The sequence shown here is derived from an EMBL/GenBank/DDBJ whole genome shotgun (WGS) entry which is preliminary data.</text>
</comment>
<dbReference type="Proteomes" id="UP001501337">
    <property type="component" value="Unassembled WGS sequence"/>
</dbReference>